<comment type="caution">
    <text evidence="1">The sequence shown here is derived from an EMBL/GenBank/DDBJ whole genome shotgun (WGS) entry which is preliminary data.</text>
</comment>
<dbReference type="Proteomes" id="UP000074310">
    <property type="component" value="Unassembled WGS sequence"/>
</dbReference>
<organism evidence="1 2">
    <name type="scientific">Sphingomonas endophytica</name>
    <dbReference type="NCBI Taxonomy" id="869719"/>
    <lineage>
        <taxon>Bacteria</taxon>
        <taxon>Pseudomonadati</taxon>
        <taxon>Pseudomonadota</taxon>
        <taxon>Alphaproteobacteria</taxon>
        <taxon>Sphingomonadales</taxon>
        <taxon>Sphingomonadaceae</taxon>
        <taxon>Sphingomonas</taxon>
    </lineage>
</organism>
<dbReference type="EMBL" id="LDTB01000257">
    <property type="protein sequence ID" value="KTT62843.1"/>
    <property type="molecule type" value="Genomic_DNA"/>
</dbReference>
<accession>A0A147HQT1</accession>
<feature type="non-terminal residue" evidence="1">
    <location>
        <position position="225"/>
    </location>
</feature>
<dbReference type="RefSeq" id="WP_193753166.1">
    <property type="nucleotide sequence ID" value="NZ_LDTB01000257.1"/>
</dbReference>
<keyword evidence="2" id="KW-1185">Reference proteome</keyword>
<dbReference type="PATRIC" id="fig|869719.3.peg.1429"/>
<feature type="non-terminal residue" evidence="1">
    <location>
        <position position="1"/>
    </location>
</feature>
<proteinExistence type="predicted"/>
<reference evidence="1 2" key="1">
    <citation type="journal article" date="2016" name="Front. Microbiol.">
        <title>Genomic Resource of Rice Seed Associated Bacteria.</title>
        <authorList>
            <person name="Midha S."/>
            <person name="Bansal K."/>
            <person name="Sharma S."/>
            <person name="Kumar N."/>
            <person name="Patil P.P."/>
            <person name="Chaudhry V."/>
            <person name="Patil P.B."/>
        </authorList>
    </citation>
    <scope>NUCLEOTIDE SEQUENCE [LARGE SCALE GENOMIC DNA]</scope>
    <source>
        <strain evidence="1 2">NS334</strain>
    </source>
</reference>
<evidence type="ECO:0000313" key="1">
    <source>
        <dbReference type="EMBL" id="KTT62843.1"/>
    </source>
</evidence>
<protein>
    <recommendedName>
        <fullName evidence="3">Filamentous hemagglutinin</fullName>
    </recommendedName>
</protein>
<name>A0A147HQT1_9SPHN</name>
<evidence type="ECO:0008006" key="3">
    <source>
        <dbReference type="Google" id="ProtNLM"/>
    </source>
</evidence>
<gene>
    <name evidence="1" type="ORF">NS334_17105</name>
</gene>
<evidence type="ECO:0000313" key="2">
    <source>
        <dbReference type="Proteomes" id="UP000074310"/>
    </source>
</evidence>
<dbReference type="AlphaFoldDB" id="A0A147HQT1"/>
<sequence>TLTSNGISLILPETDAAAALVSGIDPTATAFTSQRDALIASAKPNLLATGQFDNLSTLVDRPDQSRIEIVTGGTIDFRNGSLTMAQGGQVTASAGKRVFAETGSVIDVSGTTGTVLPVSANAIKVNVQGNELRDSPQNRDSGTLLNSNMWIDARDLTLVPAGTGGYATDRYYTAGGLLEVSGYLNNTGHKIGEWTAVGGTITLSAPEVVAQQGALFNISGGAVQY</sequence>